<dbReference type="EMBL" id="MEUF01000097">
    <property type="protein sequence ID" value="OGC28956.1"/>
    <property type="molecule type" value="Genomic_DNA"/>
</dbReference>
<evidence type="ECO:0000256" key="4">
    <source>
        <dbReference type="ARBA" id="ARBA00022989"/>
    </source>
</evidence>
<protein>
    <recommendedName>
        <fullName evidence="7">Cytochrome C biogenesis protein transmembrane domain-containing protein</fullName>
    </recommendedName>
</protein>
<sequence>MDFNNPLVAYFAVFVGGLAASVSPCVLSIIPLAIGYLGGYSGNDPRKTIINSLVFSLGLAVTFTLLGALAAFTGSLLGDIGGWWRYLVALVAIVMGLNLLGLIRFHWPQLSVGRIKRPGYSGTFLFGILFGLVSSPCATPILAVVLAFVAARQNVIYGISLLFVYALAYTTVIFTVGAFAGLAQSLFKSQPAMKRLELVNKSFGFLLIIFGVIWILKKLF</sequence>
<feature type="transmembrane region" description="Helical" evidence="6">
    <location>
        <begin position="83"/>
        <end position="103"/>
    </location>
</feature>
<dbReference type="GO" id="GO:0017004">
    <property type="term" value="P:cytochrome complex assembly"/>
    <property type="evidence" value="ECO:0007669"/>
    <property type="project" value="InterPro"/>
</dbReference>
<dbReference type="STRING" id="1802583.A2311_01605"/>
<comment type="subcellular location">
    <subcellularLocation>
        <location evidence="1">Membrane</location>
        <topology evidence="1">Multi-pass membrane protein</topology>
    </subcellularLocation>
</comment>
<accession>A0A1F4T8J3</accession>
<name>A0A1F4T8J3_UNCSA</name>
<comment type="similarity">
    <text evidence="2">Belongs to the DsbD family.</text>
</comment>
<evidence type="ECO:0000313" key="8">
    <source>
        <dbReference type="EMBL" id="OGC28956.1"/>
    </source>
</evidence>
<evidence type="ECO:0000256" key="6">
    <source>
        <dbReference type="SAM" id="Phobius"/>
    </source>
</evidence>
<dbReference type="InterPro" id="IPR003834">
    <property type="entry name" value="Cyt_c_assmbl_TM_dom"/>
</dbReference>
<comment type="caution">
    <text evidence="8">The sequence shown here is derived from an EMBL/GenBank/DDBJ whole genome shotgun (WGS) entry which is preliminary data.</text>
</comment>
<evidence type="ECO:0000313" key="9">
    <source>
        <dbReference type="Proteomes" id="UP000178951"/>
    </source>
</evidence>
<evidence type="ECO:0000256" key="2">
    <source>
        <dbReference type="ARBA" id="ARBA00006143"/>
    </source>
</evidence>
<feature type="transmembrane region" description="Helical" evidence="6">
    <location>
        <begin position="155"/>
        <end position="186"/>
    </location>
</feature>
<feature type="transmembrane region" description="Helical" evidence="6">
    <location>
        <begin position="124"/>
        <end position="149"/>
    </location>
</feature>
<feature type="transmembrane region" description="Helical" evidence="6">
    <location>
        <begin position="49"/>
        <end position="71"/>
    </location>
</feature>
<evidence type="ECO:0000259" key="7">
    <source>
        <dbReference type="Pfam" id="PF02683"/>
    </source>
</evidence>
<evidence type="ECO:0000256" key="3">
    <source>
        <dbReference type="ARBA" id="ARBA00022692"/>
    </source>
</evidence>
<keyword evidence="4 6" id="KW-1133">Transmembrane helix</keyword>
<dbReference type="GO" id="GO:0016020">
    <property type="term" value="C:membrane"/>
    <property type="evidence" value="ECO:0007669"/>
    <property type="project" value="UniProtKB-SubCell"/>
</dbReference>
<dbReference type="Proteomes" id="UP000178951">
    <property type="component" value="Unassembled WGS sequence"/>
</dbReference>
<feature type="transmembrane region" description="Helical" evidence="6">
    <location>
        <begin position="198"/>
        <end position="216"/>
    </location>
</feature>
<dbReference type="Pfam" id="PF02683">
    <property type="entry name" value="DsbD_TM"/>
    <property type="match status" value="1"/>
</dbReference>
<dbReference type="InterPro" id="IPR051790">
    <property type="entry name" value="Cytochrome_c-biogenesis_DsbD"/>
</dbReference>
<feature type="domain" description="Cytochrome C biogenesis protein transmembrane" evidence="7">
    <location>
        <begin position="10"/>
        <end position="218"/>
    </location>
</feature>
<keyword evidence="3 6" id="KW-0812">Transmembrane</keyword>
<evidence type="ECO:0000256" key="1">
    <source>
        <dbReference type="ARBA" id="ARBA00004141"/>
    </source>
</evidence>
<keyword evidence="5 6" id="KW-0472">Membrane</keyword>
<feature type="transmembrane region" description="Helical" evidence="6">
    <location>
        <begin position="12"/>
        <end position="37"/>
    </location>
</feature>
<proteinExistence type="inferred from homology"/>
<reference evidence="8 9" key="1">
    <citation type="journal article" date="2016" name="Nat. Commun.">
        <title>Thousands of microbial genomes shed light on interconnected biogeochemical processes in an aquifer system.</title>
        <authorList>
            <person name="Anantharaman K."/>
            <person name="Brown C.T."/>
            <person name="Hug L.A."/>
            <person name="Sharon I."/>
            <person name="Castelle C.J."/>
            <person name="Probst A.J."/>
            <person name="Thomas B.C."/>
            <person name="Singh A."/>
            <person name="Wilkins M.J."/>
            <person name="Karaoz U."/>
            <person name="Brodie E.L."/>
            <person name="Williams K.H."/>
            <person name="Hubbard S.S."/>
            <person name="Banfield J.F."/>
        </authorList>
    </citation>
    <scope>NUCLEOTIDE SEQUENCE [LARGE SCALE GENOMIC DNA]</scope>
</reference>
<dbReference type="PANTHER" id="PTHR31272">
    <property type="entry name" value="CYTOCHROME C-TYPE BIOGENESIS PROTEIN HI_1454-RELATED"/>
    <property type="match status" value="1"/>
</dbReference>
<evidence type="ECO:0000256" key="5">
    <source>
        <dbReference type="ARBA" id="ARBA00023136"/>
    </source>
</evidence>
<organism evidence="8 9">
    <name type="scientific">candidate division WOR-1 bacterium RIFOXYB2_FULL_48_7</name>
    <dbReference type="NCBI Taxonomy" id="1802583"/>
    <lineage>
        <taxon>Bacteria</taxon>
        <taxon>Bacillati</taxon>
        <taxon>Saganbacteria</taxon>
    </lineage>
</organism>
<gene>
    <name evidence="8" type="ORF">A2311_01605</name>
</gene>
<dbReference type="AlphaFoldDB" id="A0A1F4T8J3"/>
<dbReference type="PANTHER" id="PTHR31272:SF6">
    <property type="entry name" value="CYTOCHROME C-TYPE BIOGENESIS CCDA-LIKE CHLOROPLASTIC PROTEIN"/>
    <property type="match status" value="1"/>
</dbReference>